<dbReference type="Pfam" id="PF18036">
    <property type="entry name" value="Ubiquitin_4"/>
    <property type="match status" value="1"/>
</dbReference>
<evidence type="ECO:0000313" key="14">
    <source>
        <dbReference type="EMBL" id="KAK1429631.1"/>
    </source>
</evidence>
<keyword evidence="5" id="KW-0812">Transmembrane</keyword>
<keyword evidence="15" id="KW-1185">Reference proteome</keyword>
<dbReference type="InterPro" id="IPR034679">
    <property type="entry name" value="ATP_synth_b"/>
</dbReference>
<feature type="compositionally biased region" description="Basic and acidic residues" evidence="12">
    <location>
        <begin position="35"/>
        <end position="49"/>
    </location>
</feature>
<dbReference type="GO" id="GO:0015986">
    <property type="term" value="P:proton motive force-driven ATP synthesis"/>
    <property type="evidence" value="ECO:0007669"/>
    <property type="project" value="InterPro"/>
</dbReference>
<dbReference type="Pfam" id="PF00430">
    <property type="entry name" value="ATP-synt_B"/>
    <property type="match status" value="1"/>
</dbReference>
<keyword evidence="7" id="KW-1133">Transmembrane helix</keyword>
<feature type="domain" description="SNRNP25 ubiquitin-like" evidence="13">
    <location>
        <begin position="95"/>
        <end position="180"/>
    </location>
</feature>
<evidence type="ECO:0000256" key="1">
    <source>
        <dbReference type="ARBA" id="ARBA00004167"/>
    </source>
</evidence>
<accession>A0AAD8P2J6</accession>
<name>A0AAD8P2J6_TARER</name>
<evidence type="ECO:0000256" key="11">
    <source>
        <dbReference type="SAM" id="Coils"/>
    </source>
</evidence>
<dbReference type="GO" id="GO:0046961">
    <property type="term" value="F:proton-transporting ATPase activity, rotational mechanism"/>
    <property type="evidence" value="ECO:0007669"/>
    <property type="project" value="TreeGrafter"/>
</dbReference>
<evidence type="ECO:0000256" key="6">
    <source>
        <dbReference type="ARBA" id="ARBA00022781"/>
    </source>
</evidence>
<proteinExistence type="inferred from homology"/>
<dbReference type="SUPFAM" id="SSF54236">
    <property type="entry name" value="Ubiquitin-like"/>
    <property type="match status" value="1"/>
</dbReference>
<comment type="function">
    <text evidence="10">F(1)F(0) ATP synthase produces ATP from ADP in the presence of a proton or sodium gradient. F-type ATPases consist of two structural domains, F(1) containing the extramembraneous catalytic core and F(0) containing the membrane proton channel, linked together by a central stalk and a peripheral stalk. During catalysis, ATP synthesis in the catalytic domain of F(1) is coupled via a rotary mechanism of the central stalk subunits to proton translocation.</text>
</comment>
<feature type="region of interest" description="Disordered" evidence="12">
    <location>
        <begin position="232"/>
        <end position="285"/>
    </location>
</feature>
<dbReference type="PANTHER" id="PTHR33445:SF2">
    <property type="entry name" value="ATP SYNTHASE SUBUNIT B', CHLOROPLASTIC"/>
    <property type="match status" value="1"/>
</dbReference>
<dbReference type="Proteomes" id="UP001229421">
    <property type="component" value="Unassembled WGS sequence"/>
</dbReference>
<keyword evidence="6" id="KW-0375">Hydrogen ion transport</keyword>
<dbReference type="CDD" id="cd17058">
    <property type="entry name" value="Ubl_SNRNP25"/>
    <property type="match status" value="1"/>
</dbReference>
<evidence type="ECO:0000256" key="8">
    <source>
        <dbReference type="ARBA" id="ARBA00023065"/>
    </source>
</evidence>
<dbReference type="InterPro" id="IPR002146">
    <property type="entry name" value="ATP_synth_b/b'su_bac/chlpt"/>
</dbReference>
<evidence type="ECO:0000256" key="10">
    <source>
        <dbReference type="ARBA" id="ARBA00025198"/>
    </source>
</evidence>
<dbReference type="InterPro" id="IPR050059">
    <property type="entry name" value="ATP_synthase_B_chain"/>
</dbReference>
<dbReference type="PANTHER" id="PTHR33445">
    <property type="entry name" value="ATP SYNTHASE SUBUNIT B', CHLOROPLASTIC"/>
    <property type="match status" value="1"/>
</dbReference>
<dbReference type="Gene3D" id="3.10.20.90">
    <property type="entry name" value="Phosphatidylinositol 3-kinase Catalytic Subunit, Chain A, domain 1"/>
    <property type="match status" value="1"/>
</dbReference>
<evidence type="ECO:0000256" key="3">
    <source>
        <dbReference type="ARBA" id="ARBA00022448"/>
    </source>
</evidence>
<evidence type="ECO:0000259" key="13">
    <source>
        <dbReference type="Pfam" id="PF18036"/>
    </source>
</evidence>
<feature type="coiled-coil region" evidence="11">
    <location>
        <begin position="478"/>
        <end position="568"/>
    </location>
</feature>
<evidence type="ECO:0000256" key="2">
    <source>
        <dbReference type="ARBA" id="ARBA00005513"/>
    </source>
</evidence>
<dbReference type="CDD" id="cd06503">
    <property type="entry name" value="ATP-synt_Fo_b"/>
    <property type="match status" value="1"/>
</dbReference>
<dbReference type="AlphaFoldDB" id="A0AAD8P2J6"/>
<feature type="compositionally biased region" description="Basic and acidic residues" evidence="12">
    <location>
        <begin position="253"/>
        <end position="284"/>
    </location>
</feature>
<evidence type="ECO:0000256" key="12">
    <source>
        <dbReference type="SAM" id="MobiDB-lite"/>
    </source>
</evidence>
<feature type="compositionally biased region" description="Polar residues" evidence="12">
    <location>
        <begin position="238"/>
        <end position="249"/>
    </location>
</feature>
<comment type="similarity">
    <text evidence="2">Belongs to the ATPase B chain family.</text>
</comment>
<dbReference type="InterPro" id="IPR040610">
    <property type="entry name" value="SNRNP25_ubiquitin"/>
</dbReference>
<comment type="caution">
    <text evidence="14">The sequence shown here is derived from an EMBL/GenBank/DDBJ whole genome shotgun (WGS) entry which is preliminary data.</text>
</comment>
<gene>
    <name evidence="14" type="ORF">QVD17_11845</name>
</gene>
<dbReference type="HAMAP" id="MF_01398">
    <property type="entry name" value="ATP_synth_b_bprime"/>
    <property type="match status" value="1"/>
</dbReference>
<evidence type="ECO:0000256" key="9">
    <source>
        <dbReference type="ARBA" id="ARBA00023136"/>
    </source>
</evidence>
<feature type="compositionally biased region" description="Basic and acidic residues" evidence="12">
    <location>
        <begin position="15"/>
        <end position="26"/>
    </location>
</feature>
<keyword evidence="9" id="KW-0472">Membrane</keyword>
<keyword evidence="8" id="KW-0406">Ion transport</keyword>
<evidence type="ECO:0000256" key="5">
    <source>
        <dbReference type="ARBA" id="ARBA00022692"/>
    </source>
</evidence>
<keyword evidence="4" id="KW-0138">CF(0)</keyword>
<dbReference type="InterPro" id="IPR029071">
    <property type="entry name" value="Ubiquitin-like_domsf"/>
</dbReference>
<dbReference type="GO" id="GO:0045259">
    <property type="term" value="C:proton-transporting ATP synthase complex"/>
    <property type="evidence" value="ECO:0007669"/>
    <property type="project" value="UniProtKB-KW"/>
</dbReference>
<evidence type="ECO:0000256" key="4">
    <source>
        <dbReference type="ARBA" id="ARBA00022547"/>
    </source>
</evidence>
<keyword evidence="3" id="KW-0813">Transport</keyword>
<keyword evidence="11" id="KW-0175">Coiled coil</keyword>
<organism evidence="14 15">
    <name type="scientific">Tagetes erecta</name>
    <name type="common">African marigold</name>
    <dbReference type="NCBI Taxonomy" id="13708"/>
    <lineage>
        <taxon>Eukaryota</taxon>
        <taxon>Viridiplantae</taxon>
        <taxon>Streptophyta</taxon>
        <taxon>Embryophyta</taxon>
        <taxon>Tracheophyta</taxon>
        <taxon>Spermatophyta</taxon>
        <taxon>Magnoliopsida</taxon>
        <taxon>eudicotyledons</taxon>
        <taxon>Gunneridae</taxon>
        <taxon>Pentapetalae</taxon>
        <taxon>asterids</taxon>
        <taxon>campanulids</taxon>
        <taxon>Asterales</taxon>
        <taxon>Asteraceae</taxon>
        <taxon>Asteroideae</taxon>
        <taxon>Heliantheae alliance</taxon>
        <taxon>Tageteae</taxon>
        <taxon>Tagetes</taxon>
    </lineage>
</organism>
<sequence>MEVMFPSFIKGKKRKEMERKQEEKGRKMFPSKLEGNGRKEKEKGKRKEKIYMPHSSNQVHRPSPFTIATSFPPLLSDNRSYWKRVSFGRFSSQPIRLSILKLDGSTFDIIVMKNATVAKLKQAVEAAFSHLPRQGDCKISWSYVWGHFCLCFEHMKLLRDRDSITRYGIKNGDQLQFVRHTPMYTIAGETSVERTHISDESQGSSSISVMCGDMRSKQNFVKNEVTEGYRDFGDSKKYQSNGASTTRGLSSHRKQEGSTKRNDRVVRLGRPMPREDKDASRRLDTYPPNTFSDYVGGFGYPTDSSVSKINWQPHITLCGIHSYNEISPKSLIIFNLYTLHSHHNQISQPSVHFSSPSSLLPPSPMANMIMASSKTLITSPPAPKSTHQLPPQPSIIIPTTTKPQFPLSTTLKTLATAAVAVAATPLPSLAEEFEKAQLFDFDLTLPIIAAEFLFLMFTLDKLYYSPLGNFMDKRDAEIKEKLSSVKDTSTEVKQLEEQAAAVMRAARAEISAALNKMKKETAAEVDAKLAEGRKKVEAELQEALLNLEKQKEETIKSLDSQIAALSQEIVNKVLPVN</sequence>
<evidence type="ECO:0000256" key="7">
    <source>
        <dbReference type="ARBA" id="ARBA00022989"/>
    </source>
</evidence>
<feature type="region of interest" description="Disordered" evidence="12">
    <location>
        <begin position="1"/>
        <end position="49"/>
    </location>
</feature>
<reference evidence="14" key="1">
    <citation type="journal article" date="2023" name="bioRxiv">
        <title>Improved chromosome-level genome assembly for marigold (Tagetes erecta).</title>
        <authorList>
            <person name="Jiang F."/>
            <person name="Yuan L."/>
            <person name="Wang S."/>
            <person name="Wang H."/>
            <person name="Xu D."/>
            <person name="Wang A."/>
            <person name="Fan W."/>
        </authorList>
    </citation>
    <scope>NUCLEOTIDE SEQUENCE</scope>
    <source>
        <strain evidence="14">WSJ</strain>
        <tissue evidence="14">Leaf</tissue>
    </source>
</reference>
<protein>
    <recommendedName>
        <fullName evidence="13">SNRNP25 ubiquitin-like domain-containing protein</fullName>
    </recommendedName>
</protein>
<evidence type="ECO:0000313" key="15">
    <source>
        <dbReference type="Proteomes" id="UP001229421"/>
    </source>
</evidence>
<dbReference type="EMBL" id="JAUHHV010000003">
    <property type="protein sequence ID" value="KAK1429631.1"/>
    <property type="molecule type" value="Genomic_DNA"/>
</dbReference>
<comment type="subcellular location">
    <subcellularLocation>
        <location evidence="1">Membrane</location>
        <topology evidence="1">Single-pass membrane protein</topology>
    </subcellularLocation>
</comment>
<dbReference type="HAMAP" id="MF_01399">
    <property type="entry name" value="ATP_synth_bprime"/>
    <property type="match status" value="1"/>
</dbReference>